<dbReference type="NCBIfam" id="NF004325">
    <property type="entry name" value="PRK05718.1"/>
    <property type="match status" value="1"/>
</dbReference>
<comment type="subunit">
    <text evidence="4">Homotrimer.</text>
</comment>
<evidence type="ECO:0000256" key="7">
    <source>
        <dbReference type="ARBA" id="ARBA00023270"/>
    </source>
</evidence>
<proteinExistence type="inferred from homology"/>
<dbReference type="InterPro" id="IPR000887">
    <property type="entry name" value="Aldlse_KDPG_KHG"/>
</dbReference>
<sequence length="213" mass="21849">MNTWTISASDVFSRSPIVPVMVIKRLEDAVPLAKALKAGGIDVFEITLRTECALDAIKAISEAMPDSLVGAGTVINPQQYDAAVASGAKFVISPGATPSLLKHAAKGSAPLIPGAITPSEVMQALELGYDHLKFFPAEASGGAAVLKSIAAPLPQVKFCPTGGVSLSNLKQYQEVSCVATVGGTWMIPEAAIAAGDWSTITDLTRAAVAAATS</sequence>
<dbReference type="PANTHER" id="PTHR30246:SF1">
    <property type="entry name" value="2-DEHYDRO-3-DEOXY-6-PHOSPHOGALACTONATE ALDOLASE-RELATED"/>
    <property type="match status" value="1"/>
</dbReference>
<dbReference type="Gene3D" id="3.20.20.70">
    <property type="entry name" value="Aldolase class I"/>
    <property type="match status" value="1"/>
</dbReference>
<comment type="similarity">
    <text evidence="3">Belongs to the KHG/KDPG aldolase family.</text>
</comment>
<evidence type="ECO:0000256" key="8">
    <source>
        <dbReference type="ARBA" id="ARBA00023277"/>
    </source>
</evidence>
<evidence type="ECO:0000256" key="6">
    <source>
        <dbReference type="ARBA" id="ARBA00023239"/>
    </source>
</evidence>
<dbReference type="GO" id="GO:0008675">
    <property type="term" value="F:2-dehydro-3-deoxy-phosphogluconate aldolase activity"/>
    <property type="evidence" value="ECO:0007669"/>
    <property type="project" value="UniProtKB-EC"/>
</dbReference>
<dbReference type="Pfam" id="PF01081">
    <property type="entry name" value="Aldolase"/>
    <property type="match status" value="1"/>
</dbReference>
<evidence type="ECO:0000313" key="10">
    <source>
        <dbReference type="Proteomes" id="UP000029224"/>
    </source>
</evidence>
<evidence type="ECO:0000256" key="5">
    <source>
        <dbReference type="ARBA" id="ARBA00013063"/>
    </source>
</evidence>
<dbReference type="EMBL" id="BBMT01000009">
    <property type="protein sequence ID" value="GAL36251.1"/>
    <property type="molecule type" value="Genomic_DNA"/>
</dbReference>
<dbReference type="NCBIfam" id="TIGR01182">
    <property type="entry name" value="eda"/>
    <property type="match status" value="1"/>
</dbReference>
<protein>
    <recommendedName>
        <fullName evidence="5">2-dehydro-3-deoxy-phosphogluconate aldolase</fullName>
        <ecNumber evidence="5">4.1.2.14</ecNumber>
    </recommendedName>
</protein>
<keyword evidence="8" id="KW-0119">Carbohydrate metabolism</keyword>
<evidence type="ECO:0000256" key="3">
    <source>
        <dbReference type="ARBA" id="ARBA00006906"/>
    </source>
</evidence>
<keyword evidence="10" id="KW-1185">Reference proteome</keyword>
<keyword evidence="6 9" id="KW-0456">Lyase</keyword>
<dbReference type="PROSITE" id="PS00160">
    <property type="entry name" value="ALDOLASE_KDPG_KHG_2"/>
    <property type="match status" value="1"/>
</dbReference>
<dbReference type="InterPro" id="IPR031337">
    <property type="entry name" value="KDPG/KHG_AS_1"/>
</dbReference>
<dbReference type="PANTHER" id="PTHR30246">
    <property type="entry name" value="2-KETO-3-DEOXY-6-PHOSPHOGLUCONATE ALDOLASE"/>
    <property type="match status" value="1"/>
</dbReference>
<dbReference type="AlphaFoldDB" id="A0A090T8I5"/>
<dbReference type="Proteomes" id="UP000029224">
    <property type="component" value="Unassembled WGS sequence"/>
</dbReference>
<dbReference type="SUPFAM" id="SSF51569">
    <property type="entry name" value="Aldolase"/>
    <property type="match status" value="1"/>
</dbReference>
<evidence type="ECO:0000256" key="1">
    <source>
        <dbReference type="ARBA" id="ARBA00000654"/>
    </source>
</evidence>
<accession>A0A090T8I5</accession>
<comment type="caution">
    <text evidence="9">The sequence shown here is derived from an EMBL/GenBank/DDBJ whole genome shotgun (WGS) entry which is preliminary data.</text>
</comment>
<reference evidence="9 10" key="1">
    <citation type="submission" date="2014-09" db="EMBL/GenBank/DDBJ databases">
        <title>Vibrio maritimus JCM 19240. (C210) whole genome shotgun sequence.</title>
        <authorList>
            <person name="Sawabe T."/>
            <person name="Meirelles P."/>
            <person name="Nakanishi M."/>
            <person name="Sayaka M."/>
            <person name="Hattori M."/>
            <person name="Ohkuma M."/>
        </authorList>
    </citation>
    <scope>NUCLEOTIDE SEQUENCE [LARGE SCALE GENOMIC DNA]</scope>
    <source>
        <strain evidence="9 10">JCM 19240</strain>
    </source>
</reference>
<dbReference type="PROSITE" id="PS00159">
    <property type="entry name" value="ALDOLASE_KDPG_KHG_1"/>
    <property type="match status" value="1"/>
</dbReference>
<comment type="pathway">
    <text evidence="2">Carbohydrate acid metabolism; 2-dehydro-3-deoxy-D-gluconate degradation; D-glyceraldehyde 3-phosphate and pyruvate from 2-dehydro-3-deoxy-D-gluconate: step 2/2.</text>
</comment>
<dbReference type="OrthoDB" id="9805177at2"/>
<name>A0A090T8I5_9VIBR</name>
<evidence type="ECO:0000256" key="4">
    <source>
        <dbReference type="ARBA" id="ARBA00011233"/>
    </source>
</evidence>
<dbReference type="InterPro" id="IPR013785">
    <property type="entry name" value="Aldolase_TIM"/>
</dbReference>
<evidence type="ECO:0000313" key="9">
    <source>
        <dbReference type="EMBL" id="GAL36251.1"/>
    </source>
</evidence>
<dbReference type="CDD" id="cd00452">
    <property type="entry name" value="KDPG_aldolase"/>
    <property type="match status" value="1"/>
</dbReference>
<dbReference type="EC" id="4.1.2.14" evidence="5"/>
<organism evidence="9 10">
    <name type="scientific">Vibrio maritimus</name>
    <dbReference type="NCBI Taxonomy" id="990268"/>
    <lineage>
        <taxon>Bacteria</taxon>
        <taxon>Pseudomonadati</taxon>
        <taxon>Pseudomonadota</taxon>
        <taxon>Gammaproteobacteria</taxon>
        <taxon>Vibrionales</taxon>
        <taxon>Vibrionaceae</taxon>
        <taxon>Vibrio</taxon>
    </lineage>
</organism>
<reference evidence="9 10" key="2">
    <citation type="submission" date="2014-09" db="EMBL/GenBank/DDBJ databases">
        <authorList>
            <consortium name="NBRP consortium"/>
            <person name="Sawabe T."/>
            <person name="Meirelles P."/>
            <person name="Nakanishi M."/>
            <person name="Sayaka M."/>
            <person name="Hattori M."/>
            <person name="Ohkuma M."/>
        </authorList>
    </citation>
    <scope>NUCLEOTIDE SEQUENCE [LARGE SCALE GENOMIC DNA]</scope>
    <source>
        <strain evidence="9 10">JCM 19240</strain>
    </source>
</reference>
<comment type="catalytic activity">
    <reaction evidence="1">
        <text>2-dehydro-3-deoxy-6-phospho-D-gluconate = D-glyceraldehyde 3-phosphate + pyruvate</text>
        <dbReference type="Rhea" id="RHEA:17089"/>
        <dbReference type="ChEBI" id="CHEBI:15361"/>
        <dbReference type="ChEBI" id="CHEBI:57569"/>
        <dbReference type="ChEBI" id="CHEBI:59776"/>
        <dbReference type="EC" id="4.1.2.14"/>
    </reaction>
</comment>
<keyword evidence="7" id="KW-0704">Schiff base</keyword>
<dbReference type="InterPro" id="IPR031338">
    <property type="entry name" value="KDPG/KHG_AS_2"/>
</dbReference>
<gene>
    <name evidence="9" type="ORF">JCM19240_1693</name>
</gene>
<evidence type="ECO:0000256" key="2">
    <source>
        <dbReference type="ARBA" id="ARBA00004736"/>
    </source>
</evidence>